<evidence type="ECO:0000256" key="1">
    <source>
        <dbReference type="ARBA" id="ARBA00022741"/>
    </source>
</evidence>
<evidence type="ECO:0000256" key="4">
    <source>
        <dbReference type="ARBA" id="ARBA00022840"/>
    </source>
</evidence>
<keyword evidence="4" id="KW-0067">ATP-binding</keyword>
<evidence type="ECO:0000313" key="6">
    <source>
        <dbReference type="Proteomes" id="UP000695022"/>
    </source>
</evidence>
<dbReference type="PANTHER" id="PTHR11070:SF30">
    <property type="entry name" value="F-BOX DNA HELICASE 1"/>
    <property type="match status" value="1"/>
</dbReference>
<dbReference type="SUPFAM" id="SSF52540">
    <property type="entry name" value="P-loop containing nucleoside triphosphate hydrolases"/>
    <property type="match status" value="1"/>
</dbReference>
<dbReference type="InterPro" id="IPR014017">
    <property type="entry name" value="DNA_helicase_UvrD-like_C"/>
</dbReference>
<reference evidence="7" key="1">
    <citation type="submission" date="2025-08" db="UniProtKB">
        <authorList>
            <consortium name="RefSeq"/>
        </authorList>
    </citation>
    <scope>IDENTIFICATION</scope>
</reference>
<dbReference type="Proteomes" id="UP000695022">
    <property type="component" value="Unplaced"/>
</dbReference>
<sequence length="228" mass="24811">LLCSCDVALTPPSPRSRSRTDVILSTAHKAKGLEFVTVRLMDDFLAEAKNGIVSQHDANNGGHDYEFNLDFNEDEINLLYVAVTRAKRHLVMSPLLMTLLSQKCQEKFVYPVCTGIPREATRANATGSAVQGRSADLLAEALGRSPVKVAAVEAVAASTRDCCECKQQFTPRSVTFIRHTLRLFHGNTIEGGYMCKGCAGRRLHPSVLTLGGATVVQRAAARMTAVEY</sequence>
<dbReference type="GeneID" id="106818137"/>
<dbReference type="InterPro" id="IPR000212">
    <property type="entry name" value="DNA_helicase_UvrD/REP"/>
</dbReference>
<evidence type="ECO:0000259" key="5">
    <source>
        <dbReference type="Pfam" id="PF13361"/>
    </source>
</evidence>
<accession>A0ABM1F1M0</accession>
<protein>
    <submittedName>
        <fullName evidence="7">F-box DNA helicase 1-like</fullName>
    </submittedName>
</protein>
<evidence type="ECO:0000313" key="7">
    <source>
        <dbReference type="RefSeq" id="XP_014678341.1"/>
    </source>
</evidence>
<dbReference type="InterPro" id="IPR027417">
    <property type="entry name" value="P-loop_NTPase"/>
</dbReference>
<name>A0ABM1F1M0_PRICU</name>
<dbReference type="RefSeq" id="XP_014678341.1">
    <property type="nucleotide sequence ID" value="XM_014822855.1"/>
</dbReference>
<keyword evidence="3" id="KW-0347">Helicase</keyword>
<keyword evidence="1" id="KW-0547">Nucleotide-binding</keyword>
<gene>
    <name evidence="7" type="primary">LOC106818137</name>
</gene>
<proteinExistence type="predicted"/>
<evidence type="ECO:0000256" key="3">
    <source>
        <dbReference type="ARBA" id="ARBA00022806"/>
    </source>
</evidence>
<dbReference type="PANTHER" id="PTHR11070">
    <property type="entry name" value="UVRD / RECB / PCRA DNA HELICASE FAMILY MEMBER"/>
    <property type="match status" value="1"/>
</dbReference>
<feature type="domain" description="UvrD-like helicase C-terminal" evidence="5">
    <location>
        <begin position="18"/>
        <end position="93"/>
    </location>
</feature>
<dbReference type="Gene3D" id="3.40.50.300">
    <property type="entry name" value="P-loop containing nucleotide triphosphate hydrolases"/>
    <property type="match status" value="1"/>
</dbReference>
<keyword evidence="2" id="KW-0378">Hydrolase</keyword>
<keyword evidence="6" id="KW-1185">Reference proteome</keyword>
<evidence type="ECO:0000256" key="2">
    <source>
        <dbReference type="ARBA" id="ARBA00022801"/>
    </source>
</evidence>
<feature type="non-terminal residue" evidence="7">
    <location>
        <position position="1"/>
    </location>
</feature>
<dbReference type="Pfam" id="PF13361">
    <property type="entry name" value="UvrD_C"/>
    <property type="match status" value="1"/>
</dbReference>
<organism evidence="6 7">
    <name type="scientific">Priapulus caudatus</name>
    <name type="common">Priapulid worm</name>
    <dbReference type="NCBI Taxonomy" id="37621"/>
    <lineage>
        <taxon>Eukaryota</taxon>
        <taxon>Metazoa</taxon>
        <taxon>Ecdysozoa</taxon>
        <taxon>Scalidophora</taxon>
        <taxon>Priapulida</taxon>
        <taxon>Priapulimorpha</taxon>
        <taxon>Priapulimorphida</taxon>
        <taxon>Priapulidae</taxon>
        <taxon>Priapulus</taxon>
    </lineage>
</organism>